<dbReference type="AlphaFoldDB" id="M5G0N4"/>
<dbReference type="EMBL" id="JH795877">
    <property type="protein sequence ID" value="EJT97362.1"/>
    <property type="molecule type" value="Genomic_DNA"/>
</dbReference>
<name>M5G0N4_DACPD</name>
<evidence type="ECO:0000313" key="2">
    <source>
        <dbReference type="EMBL" id="EJT97362.1"/>
    </source>
</evidence>
<dbReference type="Proteomes" id="UP000030653">
    <property type="component" value="Unassembled WGS sequence"/>
</dbReference>
<organism evidence="2 3">
    <name type="scientific">Dacryopinax primogenitus (strain DJM 731)</name>
    <name type="common">Brown rot fungus</name>
    <dbReference type="NCBI Taxonomy" id="1858805"/>
    <lineage>
        <taxon>Eukaryota</taxon>
        <taxon>Fungi</taxon>
        <taxon>Dikarya</taxon>
        <taxon>Basidiomycota</taxon>
        <taxon>Agaricomycotina</taxon>
        <taxon>Dacrymycetes</taxon>
        <taxon>Dacrymycetales</taxon>
        <taxon>Dacrymycetaceae</taxon>
        <taxon>Dacryopinax</taxon>
    </lineage>
</organism>
<gene>
    <name evidence="2" type="ORF">DACRYDRAFT_25134</name>
</gene>
<dbReference type="GeneID" id="63689089"/>
<dbReference type="HOGENOM" id="CLU_2849646_0_0_1"/>
<evidence type="ECO:0000313" key="3">
    <source>
        <dbReference type="Proteomes" id="UP000030653"/>
    </source>
</evidence>
<keyword evidence="3" id="KW-1185">Reference proteome</keyword>
<dbReference type="RefSeq" id="XP_040624260.1">
    <property type="nucleotide sequence ID" value="XM_040774027.1"/>
</dbReference>
<feature type="region of interest" description="Disordered" evidence="1">
    <location>
        <begin position="32"/>
        <end position="52"/>
    </location>
</feature>
<sequence>MRCTALRARRDSGEYSRPYLVKFPLLAPRWSRRASSSSHGPRNVHSLDASHGSDLMHVAPDMYTS</sequence>
<reference evidence="2 3" key="1">
    <citation type="journal article" date="2012" name="Science">
        <title>The Paleozoic origin of enzymatic lignin decomposition reconstructed from 31 fungal genomes.</title>
        <authorList>
            <person name="Floudas D."/>
            <person name="Binder M."/>
            <person name="Riley R."/>
            <person name="Barry K."/>
            <person name="Blanchette R.A."/>
            <person name="Henrissat B."/>
            <person name="Martinez A.T."/>
            <person name="Otillar R."/>
            <person name="Spatafora J.W."/>
            <person name="Yadav J.S."/>
            <person name="Aerts A."/>
            <person name="Benoit I."/>
            <person name="Boyd A."/>
            <person name="Carlson A."/>
            <person name="Copeland A."/>
            <person name="Coutinho P.M."/>
            <person name="de Vries R.P."/>
            <person name="Ferreira P."/>
            <person name="Findley K."/>
            <person name="Foster B."/>
            <person name="Gaskell J."/>
            <person name="Glotzer D."/>
            <person name="Gorecki P."/>
            <person name="Heitman J."/>
            <person name="Hesse C."/>
            <person name="Hori C."/>
            <person name="Igarashi K."/>
            <person name="Jurgens J.A."/>
            <person name="Kallen N."/>
            <person name="Kersten P."/>
            <person name="Kohler A."/>
            <person name="Kuees U."/>
            <person name="Kumar T.K.A."/>
            <person name="Kuo A."/>
            <person name="LaButti K."/>
            <person name="Larrondo L.F."/>
            <person name="Lindquist E."/>
            <person name="Ling A."/>
            <person name="Lombard V."/>
            <person name="Lucas S."/>
            <person name="Lundell T."/>
            <person name="Martin R."/>
            <person name="McLaughlin D.J."/>
            <person name="Morgenstern I."/>
            <person name="Morin E."/>
            <person name="Murat C."/>
            <person name="Nagy L.G."/>
            <person name="Nolan M."/>
            <person name="Ohm R.A."/>
            <person name="Patyshakuliyeva A."/>
            <person name="Rokas A."/>
            <person name="Ruiz-Duenas F.J."/>
            <person name="Sabat G."/>
            <person name="Salamov A."/>
            <person name="Samejima M."/>
            <person name="Schmutz J."/>
            <person name="Slot J.C."/>
            <person name="St John F."/>
            <person name="Stenlid J."/>
            <person name="Sun H."/>
            <person name="Sun S."/>
            <person name="Syed K."/>
            <person name="Tsang A."/>
            <person name="Wiebenga A."/>
            <person name="Young D."/>
            <person name="Pisabarro A."/>
            <person name="Eastwood D.C."/>
            <person name="Martin F."/>
            <person name="Cullen D."/>
            <person name="Grigoriev I.V."/>
            <person name="Hibbett D.S."/>
        </authorList>
    </citation>
    <scope>NUCLEOTIDE SEQUENCE [LARGE SCALE GENOMIC DNA]</scope>
    <source>
        <strain evidence="2 3">DJM-731 SS1</strain>
    </source>
</reference>
<accession>M5G0N4</accession>
<protein>
    <submittedName>
        <fullName evidence="2">Uncharacterized protein</fullName>
    </submittedName>
</protein>
<proteinExistence type="predicted"/>
<evidence type="ECO:0000256" key="1">
    <source>
        <dbReference type="SAM" id="MobiDB-lite"/>
    </source>
</evidence>